<feature type="transmembrane region" description="Helical" evidence="2">
    <location>
        <begin position="90"/>
        <end position="110"/>
    </location>
</feature>
<feature type="transmembrane region" description="Helical" evidence="2">
    <location>
        <begin position="215"/>
        <end position="239"/>
    </location>
</feature>
<feature type="transmembrane region" description="Helical" evidence="2">
    <location>
        <begin position="65"/>
        <end position="84"/>
    </location>
</feature>
<name>A0A173UDM9_9FIRM</name>
<sequence>MKNYKQQIKEYKEEIEEKYVRAEAENKTVKACQNILSESVLSKQSHRTSYFEFLYEQTKFIKKRWWILQGCVLMCLWIWLSNYTSDIKDMMRIMGISATIFVVLIIPEIWKNRRNGAIEIEQASYYTLRQICTARMLMFGVVDLVIVMVFLAITYQTTIFSLSDLVVNFLLPVNVSCCICFRVLYSRWEKSEYIAMLSCLVWVGLWMMIVANDVIYQKIVTPVWVAMLILTFVYFIFCVQKSLLFDEKILEDYTYEIRI</sequence>
<dbReference type="RefSeq" id="WP_055183156.1">
    <property type="nucleotide sequence ID" value="NZ_CYYC01000034.1"/>
</dbReference>
<gene>
    <name evidence="4" type="ORF">DW972_00820</name>
    <name evidence="3" type="ORF">ERS852578_02381</name>
</gene>
<protein>
    <recommendedName>
        <fullName evidence="7">ABC-2 family transporter protein</fullName>
    </recommendedName>
</protein>
<keyword evidence="1" id="KW-0175">Coiled coil</keyword>
<evidence type="ECO:0000313" key="3">
    <source>
        <dbReference type="EMBL" id="CUN13173.1"/>
    </source>
</evidence>
<dbReference type="EMBL" id="QSEP01000002">
    <property type="protein sequence ID" value="RGZ86567.1"/>
    <property type="molecule type" value="Genomic_DNA"/>
</dbReference>
<keyword evidence="2" id="KW-0812">Transmembrane</keyword>
<accession>A0A173UDM9</accession>
<reference evidence="4 6" key="2">
    <citation type="submission" date="2018-08" db="EMBL/GenBank/DDBJ databases">
        <title>A genome reference for cultivated species of the human gut microbiota.</title>
        <authorList>
            <person name="Zou Y."/>
            <person name="Xue W."/>
            <person name="Luo G."/>
        </authorList>
    </citation>
    <scope>NUCLEOTIDE SEQUENCE [LARGE SCALE GENOMIC DNA]</scope>
    <source>
        <strain evidence="4 6">AM48-23BH</strain>
    </source>
</reference>
<evidence type="ECO:0000256" key="1">
    <source>
        <dbReference type="SAM" id="Coils"/>
    </source>
</evidence>
<keyword evidence="2" id="KW-0472">Membrane</keyword>
<feature type="transmembrane region" description="Helical" evidence="2">
    <location>
        <begin position="131"/>
        <end position="153"/>
    </location>
</feature>
<organism evidence="3 5">
    <name type="scientific">Anaerobutyricum hallii</name>
    <dbReference type="NCBI Taxonomy" id="39488"/>
    <lineage>
        <taxon>Bacteria</taxon>
        <taxon>Bacillati</taxon>
        <taxon>Bacillota</taxon>
        <taxon>Clostridia</taxon>
        <taxon>Lachnospirales</taxon>
        <taxon>Lachnospiraceae</taxon>
        <taxon>Anaerobutyricum</taxon>
    </lineage>
</organism>
<dbReference type="OrthoDB" id="1691759at2"/>
<dbReference type="EMBL" id="CYYC01000034">
    <property type="protein sequence ID" value="CUN13173.1"/>
    <property type="molecule type" value="Genomic_DNA"/>
</dbReference>
<dbReference type="AlphaFoldDB" id="A0A173UDM9"/>
<evidence type="ECO:0000256" key="2">
    <source>
        <dbReference type="SAM" id="Phobius"/>
    </source>
</evidence>
<evidence type="ECO:0000313" key="5">
    <source>
        <dbReference type="Proteomes" id="UP000095390"/>
    </source>
</evidence>
<keyword evidence="2" id="KW-1133">Transmembrane helix</keyword>
<feature type="coiled-coil region" evidence="1">
    <location>
        <begin position="1"/>
        <end position="32"/>
    </location>
</feature>
<feature type="transmembrane region" description="Helical" evidence="2">
    <location>
        <begin position="165"/>
        <end position="185"/>
    </location>
</feature>
<dbReference type="Proteomes" id="UP000095390">
    <property type="component" value="Unassembled WGS sequence"/>
</dbReference>
<dbReference type="Proteomes" id="UP000286561">
    <property type="component" value="Unassembled WGS sequence"/>
</dbReference>
<reference evidence="3 5" key="1">
    <citation type="submission" date="2015-09" db="EMBL/GenBank/DDBJ databases">
        <authorList>
            <consortium name="Pathogen Informatics"/>
        </authorList>
    </citation>
    <scope>NUCLEOTIDE SEQUENCE [LARGE SCALE GENOMIC DNA]</scope>
    <source>
        <strain evidence="3 5">2789STDY5834966</strain>
    </source>
</reference>
<proteinExistence type="predicted"/>
<feature type="transmembrane region" description="Helical" evidence="2">
    <location>
        <begin position="192"/>
        <end position="209"/>
    </location>
</feature>
<evidence type="ECO:0000313" key="6">
    <source>
        <dbReference type="Proteomes" id="UP000286561"/>
    </source>
</evidence>
<evidence type="ECO:0008006" key="7">
    <source>
        <dbReference type="Google" id="ProtNLM"/>
    </source>
</evidence>
<evidence type="ECO:0000313" key="4">
    <source>
        <dbReference type="EMBL" id="RGZ86567.1"/>
    </source>
</evidence>